<dbReference type="STRING" id="1451189.CFAL_05210"/>
<reference evidence="3 4" key="1">
    <citation type="submission" date="2018-09" db="EMBL/GenBank/DDBJ databases">
        <title>Optimization and identification of Corynebacterium falsenii FN1-14 from fish paste.</title>
        <authorList>
            <person name="Daroonpunt R."/>
            <person name="Tanasupawat S."/>
        </authorList>
    </citation>
    <scope>NUCLEOTIDE SEQUENCE [LARGE SCALE GENOMIC DNA]</scope>
    <source>
        <strain evidence="3 4">FN1-14</strain>
    </source>
</reference>
<dbReference type="InterPro" id="IPR029058">
    <property type="entry name" value="AB_hydrolase_fold"/>
</dbReference>
<comment type="caution">
    <text evidence="3">The sequence shown here is derived from an EMBL/GenBank/DDBJ whole genome shotgun (WGS) entry which is preliminary data.</text>
</comment>
<gene>
    <name evidence="3" type="ORF">D3M95_03570</name>
</gene>
<dbReference type="PANTHER" id="PTHR34853:SF1">
    <property type="entry name" value="LIPASE 5"/>
    <property type="match status" value="1"/>
</dbReference>
<evidence type="ECO:0000256" key="2">
    <source>
        <dbReference type="SAM" id="SignalP"/>
    </source>
</evidence>
<dbReference type="PANTHER" id="PTHR34853">
    <property type="match status" value="1"/>
</dbReference>
<dbReference type="InterPro" id="IPR005152">
    <property type="entry name" value="Lipase_secreted"/>
</dbReference>
<dbReference type="SUPFAM" id="SSF53474">
    <property type="entry name" value="alpha/beta-Hydrolases"/>
    <property type="match status" value="1"/>
</dbReference>
<keyword evidence="2" id="KW-0732">Signal</keyword>
<dbReference type="OrthoDB" id="9798122at2"/>
<dbReference type="PIRSF" id="PIRSF029171">
    <property type="entry name" value="Esterase_LipA"/>
    <property type="match status" value="1"/>
</dbReference>
<dbReference type="Gene3D" id="3.40.50.1820">
    <property type="entry name" value="alpha/beta hydrolase"/>
    <property type="match status" value="1"/>
</dbReference>
<dbReference type="AlphaFoldDB" id="A0A418Q7Y1"/>
<feature type="chain" id="PRO_5039718118" evidence="2">
    <location>
        <begin position="23"/>
        <end position="443"/>
    </location>
</feature>
<protein>
    <submittedName>
        <fullName evidence="3">Lipase</fullName>
    </submittedName>
</protein>
<dbReference type="GO" id="GO:0004806">
    <property type="term" value="F:triacylglycerol lipase activity"/>
    <property type="evidence" value="ECO:0007669"/>
    <property type="project" value="InterPro"/>
</dbReference>
<accession>A0A418Q7Y1</accession>
<proteinExistence type="predicted"/>
<evidence type="ECO:0000313" key="3">
    <source>
        <dbReference type="EMBL" id="RIX35606.1"/>
    </source>
</evidence>
<keyword evidence="4" id="KW-1185">Reference proteome</keyword>
<dbReference type="Gene3D" id="1.10.260.130">
    <property type="match status" value="1"/>
</dbReference>
<dbReference type="GO" id="GO:0016042">
    <property type="term" value="P:lipid catabolic process"/>
    <property type="evidence" value="ECO:0007669"/>
    <property type="project" value="InterPro"/>
</dbReference>
<feature type="region of interest" description="Disordered" evidence="1">
    <location>
        <begin position="25"/>
        <end position="58"/>
    </location>
</feature>
<evidence type="ECO:0000256" key="1">
    <source>
        <dbReference type="SAM" id="MobiDB-lite"/>
    </source>
</evidence>
<evidence type="ECO:0000313" key="4">
    <source>
        <dbReference type="Proteomes" id="UP000285278"/>
    </source>
</evidence>
<dbReference type="Pfam" id="PF03583">
    <property type="entry name" value="LIP"/>
    <property type="match status" value="1"/>
</dbReference>
<name>A0A418Q7Y1_9CORY</name>
<organism evidence="3 4">
    <name type="scientific">Corynebacterium falsenii</name>
    <dbReference type="NCBI Taxonomy" id="108486"/>
    <lineage>
        <taxon>Bacteria</taxon>
        <taxon>Bacillati</taxon>
        <taxon>Actinomycetota</taxon>
        <taxon>Actinomycetes</taxon>
        <taxon>Mycobacteriales</taxon>
        <taxon>Corynebacteriaceae</taxon>
        <taxon>Corynebacterium</taxon>
    </lineage>
</organism>
<feature type="compositionally biased region" description="Low complexity" evidence="1">
    <location>
        <begin position="25"/>
        <end position="34"/>
    </location>
</feature>
<sequence length="443" mass="47053">MAAAVVGATTAAMLGLVPVAAAQSSMGSSSMGSSNHTPPVAAGQQDPFYDTSTVSPQRPGEVLRTQVAPYTRVFGTLDYNLPSTATKIMYTTTNQAGQLTPVTGYVVEPVAPWLGPGERPTIVIGRGTVGQGDQCAPSRNWPLDGQPDPISAKRLVNLEGLYDWVYANQGVRVVVTDYVGMGTPGVHTYMNRFDQAHAMIDAARAARELVTGPNAAEGAQLPRGNQGFGKVAFYGHSQGGGASAAALEEVAGYAPDLTVAAGYASAPPADLDAVQRNIDGSDLVGAIGFTINGLLERYPHLRPLLDQHLSAKGQDTLQRLSGMCTGEITDEFGYQRTNQWTKSGESLDELLKTMPEAQAAMADQYIGNGKPAAPVMIVSGRYDQNVEYKQGRDLAQHWRDHGGDVTYRDDILPPIGEYNHFAQAVSGGAFGMPFIMSKFWQAG</sequence>
<dbReference type="Proteomes" id="UP000285278">
    <property type="component" value="Unassembled WGS sequence"/>
</dbReference>
<dbReference type="EMBL" id="QXJK01000003">
    <property type="protein sequence ID" value="RIX35606.1"/>
    <property type="molecule type" value="Genomic_DNA"/>
</dbReference>
<feature type="signal peptide" evidence="2">
    <location>
        <begin position="1"/>
        <end position="22"/>
    </location>
</feature>